<feature type="transmembrane region" description="Helical" evidence="9">
    <location>
        <begin position="100"/>
        <end position="119"/>
    </location>
</feature>
<dbReference type="AlphaFoldDB" id="A0A2V5K8G0"/>
<evidence type="ECO:0000256" key="8">
    <source>
        <dbReference type="ARBA" id="ARBA00023288"/>
    </source>
</evidence>
<comment type="function">
    <text evidence="1">Part of the ABC transporter complex PstSACB involved in phosphate import.</text>
</comment>
<feature type="transmembrane region" description="Helical" evidence="9">
    <location>
        <begin position="70"/>
        <end position="93"/>
    </location>
</feature>
<dbReference type="Proteomes" id="UP000247476">
    <property type="component" value="Unassembled WGS sequence"/>
</dbReference>
<dbReference type="OrthoDB" id="9790048at2"/>
<comment type="similarity">
    <text evidence="3">Belongs to the PstS family.</text>
</comment>
<evidence type="ECO:0000256" key="3">
    <source>
        <dbReference type="ARBA" id="ARBA00008725"/>
    </source>
</evidence>
<feature type="transmembrane region" description="Helical" evidence="9">
    <location>
        <begin position="131"/>
        <end position="152"/>
    </location>
</feature>
<organism evidence="11 12">
    <name type="scientific">Paenibacillus flagellatus</name>
    <dbReference type="NCBI Taxonomy" id="2211139"/>
    <lineage>
        <taxon>Bacteria</taxon>
        <taxon>Bacillati</taxon>
        <taxon>Bacillota</taxon>
        <taxon>Bacilli</taxon>
        <taxon>Bacillales</taxon>
        <taxon>Paenibacillaceae</taxon>
        <taxon>Paenibacillus</taxon>
    </lineage>
</organism>
<evidence type="ECO:0000256" key="5">
    <source>
        <dbReference type="ARBA" id="ARBA00022592"/>
    </source>
</evidence>
<feature type="transmembrane region" description="Helical" evidence="9">
    <location>
        <begin position="198"/>
        <end position="218"/>
    </location>
</feature>
<evidence type="ECO:0000313" key="12">
    <source>
        <dbReference type="Proteomes" id="UP000247476"/>
    </source>
</evidence>
<keyword evidence="9" id="KW-0812">Transmembrane</keyword>
<name>A0A2V5K8G0_9BACL</name>
<evidence type="ECO:0000256" key="1">
    <source>
        <dbReference type="ARBA" id="ARBA00002841"/>
    </source>
</evidence>
<keyword evidence="12" id="KW-1185">Reference proteome</keyword>
<reference evidence="11 12" key="1">
    <citation type="submission" date="2018-05" db="EMBL/GenBank/DDBJ databases">
        <title>Paenibacillus flagellatus sp. nov., isolated from selenium mineral soil.</title>
        <authorList>
            <person name="Dai X."/>
        </authorList>
    </citation>
    <scope>NUCLEOTIDE SEQUENCE [LARGE SCALE GENOMIC DNA]</scope>
    <source>
        <strain evidence="11 12">DXL2</strain>
    </source>
</reference>
<gene>
    <name evidence="11" type="ORF">DLM86_11545</name>
</gene>
<evidence type="ECO:0000313" key="11">
    <source>
        <dbReference type="EMBL" id="PYI55152.1"/>
    </source>
</evidence>
<protein>
    <submittedName>
        <fullName evidence="11">Phosphate-binding protein</fullName>
    </submittedName>
</protein>
<accession>A0A2V5K8G0</accession>
<keyword evidence="6" id="KW-0732">Signal</keyword>
<dbReference type="GO" id="GO:0006817">
    <property type="term" value="P:phosphate ion transport"/>
    <property type="evidence" value="ECO:0007669"/>
    <property type="project" value="UniProtKB-KW"/>
</dbReference>
<dbReference type="PANTHER" id="PTHR30570">
    <property type="entry name" value="PERIPLASMIC PHOSPHATE BINDING COMPONENT OF PHOSPHATE ABC TRANSPORTER"/>
    <property type="match status" value="1"/>
</dbReference>
<evidence type="ECO:0000256" key="9">
    <source>
        <dbReference type="SAM" id="Phobius"/>
    </source>
</evidence>
<dbReference type="Pfam" id="PF12849">
    <property type="entry name" value="PBP_like_2"/>
    <property type="match status" value="1"/>
</dbReference>
<feature type="domain" description="PBP" evidence="10">
    <location>
        <begin position="232"/>
        <end position="471"/>
    </location>
</feature>
<comment type="subunit">
    <text evidence="4">The complex is composed of two ATP-binding proteins (PstB), two transmembrane proteins (PstC and PstA) and a solute-binding protein (PstS).</text>
</comment>
<evidence type="ECO:0000259" key="10">
    <source>
        <dbReference type="Pfam" id="PF12849"/>
    </source>
</evidence>
<dbReference type="InterPro" id="IPR024370">
    <property type="entry name" value="PBP_domain"/>
</dbReference>
<dbReference type="Gene3D" id="3.40.190.10">
    <property type="entry name" value="Periplasmic binding protein-like II"/>
    <property type="match status" value="2"/>
</dbReference>
<evidence type="ECO:0000256" key="2">
    <source>
        <dbReference type="ARBA" id="ARBA00004193"/>
    </source>
</evidence>
<keyword evidence="7" id="KW-0564">Palmitate</keyword>
<dbReference type="InterPro" id="IPR050811">
    <property type="entry name" value="Phosphate_ABC_transporter"/>
</dbReference>
<evidence type="ECO:0000256" key="4">
    <source>
        <dbReference type="ARBA" id="ARBA00011529"/>
    </source>
</evidence>
<keyword evidence="8" id="KW-0449">Lipoprotein</keyword>
<dbReference type="GO" id="GO:0005886">
    <property type="term" value="C:plasma membrane"/>
    <property type="evidence" value="ECO:0007669"/>
    <property type="project" value="UniProtKB-SubCell"/>
</dbReference>
<keyword evidence="9" id="KW-0472">Membrane</keyword>
<keyword evidence="9" id="KW-1133">Transmembrane helix</keyword>
<evidence type="ECO:0000256" key="6">
    <source>
        <dbReference type="ARBA" id="ARBA00022729"/>
    </source>
</evidence>
<keyword evidence="5" id="KW-0813">Transport</keyword>
<dbReference type="PANTHER" id="PTHR30570:SF1">
    <property type="entry name" value="PHOSPHATE-BINDING PROTEIN PSTS"/>
    <property type="match status" value="1"/>
</dbReference>
<dbReference type="SUPFAM" id="SSF53850">
    <property type="entry name" value="Periplasmic binding protein-like II"/>
    <property type="match status" value="1"/>
</dbReference>
<comment type="caution">
    <text evidence="11">The sequence shown here is derived from an EMBL/GenBank/DDBJ whole genome shotgun (WGS) entry which is preliminary data.</text>
</comment>
<feature type="transmembrane region" description="Helical" evidence="9">
    <location>
        <begin position="164"/>
        <end position="186"/>
    </location>
</feature>
<feature type="transmembrane region" description="Helical" evidence="9">
    <location>
        <begin position="21"/>
        <end position="50"/>
    </location>
</feature>
<sequence length="491" mass="53158">MNDKDEAHDGRSSVRPPSRGGIAASLLAAAGWAIVYALVYLIVSIVAGIVSDAHAFTRGAAGRLGDGALAAVHLFYLFAIGLLFAAAGCGIAVRSRRRTRFVLLAFVPLTLLGPIVWTFCYRSSEGAMAGFGGFVWFGYMAYAFWAAPLFDYVRHYVPDFTVKYIALAASFVPAAFAAAGAALVPWASRSRARKLRLAGVIAAVPAALAVCFALSAFLPRDYLFERSAYPRVDGATAAVPLGKELAHRLAGVSRPEAEMFVRFNTTHQAYVHLIENKADIIFAAGPSGEERRLAEQRGVRLKLTPVGKDAFVFLVHRDNPVNGLSVGQIRDIYSGAVSNWNQVGGDDAEIAAYQRDPNSGSQTYMETKVMAGAKLAEPPMERRIYGMGGLIDTVAAYSNARHSLGYSFYYFANEMHKREHVKFLAVNGVDCTKDTIRSGGYPFTAVLYAVTREGDPEDGPAARMLSWIVSSEDGRKAIEKGGFIPIVEERE</sequence>
<keyword evidence="5" id="KW-0592">Phosphate transport</keyword>
<dbReference type="EMBL" id="QJVJ01000004">
    <property type="protein sequence ID" value="PYI55152.1"/>
    <property type="molecule type" value="Genomic_DNA"/>
</dbReference>
<dbReference type="RefSeq" id="WP_110840145.1">
    <property type="nucleotide sequence ID" value="NZ_QJVJ01000004.1"/>
</dbReference>
<proteinExistence type="inferred from homology"/>
<comment type="subcellular location">
    <subcellularLocation>
        <location evidence="2">Cell membrane</location>
        <topology evidence="2">Lipid-anchor</topology>
    </subcellularLocation>
</comment>
<evidence type="ECO:0000256" key="7">
    <source>
        <dbReference type="ARBA" id="ARBA00023139"/>
    </source>
</evidence>